<dbReference type="GO" id="GO:0030655">
    <property type="term" value="P:beta-lactam antibiotic catabolic process"/>
    <property type="evidence" value="ECO:0007669"/>
    <property type="project" value="InterPro"/>
</dbReference>
<evidence type="ECO:0000259" key="1">
    <source>
        <dbReference type="Pfam" id="PF13354"/>
    </source>
</evidence>
<dbReference type="OrthoDB" id="9775096at2"/>
<sequence length="274" mass="29342">MSIQSPYADGASSISFVALDWNGSVIASHNPDEPYYAASTIKLAVLLAAMRLVDTHKLDLTQLVTVRNTFPSRIPGAGNFTFDLVEQDNGMSEAGTDITLAQALGRMIYVSSNAATNMVIDLVGLDAVTEELQHCGTQYAKMERLISDHVARDQGFTHEASAHDLAIIMQHALAGTDYSASSTAFIREVLGQQEFPVIATQLPAHTVWGSKSGWVDGIHHDVAYIGEPGTESHLILAVCTRGFSHEQGANAISAVASSVIQFRPDTSARSSTKP</sequence>
<dbReference type="SUPFAM" id="SSF56601">
    <property type="entry name" value="beta-lactamase/transpeptidase-like"/>
    <property type="match status" value="1"/>
</dbReference>
<comment type="caution">
    <text evidence="2">The sequence shown here is derived from an EMBL/GenBank/DDBJ whole genome shotgun (WGS) entry which is preliminary data.</text>
</comment>
<dbReference type="InterPro" id="IPR045155">
    <property type="entry name" value="Beta-lactam_cat"/>
</dbReference>
<dbReference type="Proteomes" id="UP000247980">
    <property type="component" value="Unassembled WGS sequence"/>
</dbReference>
<dbReference type="GO" id="GO:0046677">
    <property type="term" value="P:response to antibiotic"/>
    <property type="evidence" value="ECO:0007669"/>
    <property type="project" value="InterPro"/>
</dbReference>
<feature type="domain" description="Beta-lactamase class A catalytic" evidence="1">
    <location>
        <begin position="19"/>
        <end position="240"/>
    </location>
</feature>
<dbReference type="AlphaFoldDB" id="A0A2V5JH33"/>
<evidence type="ECO:0000313" key="3">
    <source>
        <dbReference type="Proteomes" id="UP000247980"/>
    </source>
</evidence>
<dbReference type="Pfam" id="PF13354">
    <property type="entry name" value="Beta-lactamase2"/>
    <property type="match status" value="1"/>
</dbReference>
<evidence type="ECO:0000313" key="2">
    <source>
        <dbReference type="EMBL" id="PYI39247.1"/>
    </source>
</evidence>
<proteinExistence type="predicted"/>
<name>A0A2V5JH33_9MICC</name>
<reference evidence="2 3" key="1">
    <citation type="submission" date="2018-05" db="EMBL/GenBank/DDBJ databases">
        <title>Genetic diversity of glacier-inhabiting Cryobacterium bacteria in China and description of Cryobacterium mengkeensis sp. nov. and Arthrobacter glacialis sp. nov.</title>
        <authorList>
            <person name="Liu Q."/>
            <person name="Xin Y.-H."/>
        </authorList>
    </citation>
    <scope>NUCLEOTIDE SEQUENCE [LARGE SCALE GENOMIC DNA]</scope>
    <source>
        <strain evidence="2 3">B7</strain>
    </source>
</reference>
<dbReference type="EMBL" id="QJVC01000003">
    <property type="protein sequence ID" value="PYI39247.1"/>
    <property type="molecule type" value="Genomic_DNA"/>
</dbReference>
<accession>A0A2V5JH33</accession>
<dbReference type="Gene3D" id="3.40.710.10">
    <property type="entry name" value="DD-peptidase/beta-lactamase superfamily"/>
    <property type="match status" value="1"/>
</dbReference>
<protein>
    <submittedName>
        <fullName evidence="2">Serine hydrolase</fullName>
    </submittedName>
</protein>
<gene>
    <name evidence="2" type="ORF">CVS30_04565</name>
</gene>
<dbReference type="PANTHER" id="PTHR35333">
    <property type="entry name" value="BETA-LACTAMASE"/>
    <property type="match status" value="1"/>
</dbReference>
<dbReference type="InterPro" id="IPR012338">
    <property type="entry name" value="Beta-lactam/transpept-like"/>
</dbReference>
<dbReference type="GO" id="GO:0008800">
    <property type="term" value="F:beta-lactamase activity"/>
    <property type="evidence" value="ECO:0007669"/>
    <property type="project" value="InterPro"/>
</dbReference>
<keyword evidence="2" id="KW-0378">Hydrolase</keyword>
<dbReference type="InterPro" id="IPR000871">
    <property type="entry name" value="Beta-lactam_class-A"/>
</dbReference>
<keyword evidence="3" id="KW-1185">Reference proteome</keyword>
<dbReference type="PANTHER" id="PTHR35333:SF3">
    <property type="entry name" value="BETA-LACTAMASE-TYPE TRANSPEPTIDASE FOLD CONTAINING PROTEIN"/>
    <property type="match status" value="1"/>
</dbReference>
<organism evidence="2 3">
    <name type="scientific">Arthrobacter psychrolactophilus</name>
    <dbReference type="NCBI Taxonomy" id="92442"/>
    <lineage>
        <taxon>Bacteria</taxon>
        <taxon>Bacillati</taxon>
        <taxon>Actinomycetota</taxon>
        <taxon>Actinomycetes</taxon>
        <taxon>Micrococcales</taxon>
        <taxon>Micrococcaceae</taxon>
        <taxon>Arthrobacter</taxon>
    </lineage>
</organism>